<protein>
    <recommendedName>
        <fullName evidence="3">Phage major tail protein, TP901-1 family</fullName>
    </recommendedName>
</protein>
<proteinExistence type="predicted"/>
<evidence type="ECO:0008006" key="3">
    <source>
        <dbReference type="Google" id="ProtNLM"/>
    </source>
</evidence>
<name>A0ABS6W093_9FLAO</name>
<evidence type="ECO:0000313" key="1">
    <source>
        <dbReference type="EMBL" id="MBW2961268.1"/>
    </source>
</evidence>
<dbReference type="RefSeq" id="WP_219039548.1">
    <property type="nucleotide sequence ID" value="NZ_JAHWDF010000004.1"/>
</dbReference>
<gene>
    <name evidence="1" type="ORF">KW502_05600</name>
</gene>
<dbReference type="EMBL" id="JAHWDF010000004">
    <property type="protein sequence ID" value="MBW2961268.1"/>
    <property type="molecule type" value="Genomic_DNA"/>
</dbReference>
<sequence length="199" mass="21844">MDDCNIGISGNFRKICGYKPKQGIKRKWYGNQEDIDKEATVLANRGNKITTLVLKENAKLYPVLGNDKTHQLQSSGVVGDYGNGFTHTDTVNILYRGDQERERVQEIVDGARIFSISEKVDGGQNGELAFEFAGYESGMLMSSFEYDTNANSGVATLAVATKEGEEEGTAPKIFQDTDYATTLAFIEAAEYTEPAETTP</sequence>
<dbReference type="Proteomes" id="UP000719267">
    <property type="component" value="Unassembled WGS sequence"/>
</dbReference>
<comment type="caution">
    <text evidence="1">The sequence shown here is derived from an EMBL/GenBank/DDBJ whole genome shotgun (WGS) entry which is preliminary data.</text>
</comment>
<organism evidence="1 2">
    <name type="scientific">Mesonia aestuariivivens</name>
    <dbReference type="NCBI Taxonomy" id="2796128"/>
    <lineage>
        <taxon>Bacteria</taxon>
        <taxon>Pseudomonadati</taxon>
        <taxon>Bacteroidota</taxon>
        <taxon>Flavobacteriia</taxon>
        <taxon>Flavobacteriales</taxon>
        <taxon>Flavobacteriaceae</taxon>
        <taxon>Mesonia</taxon>
    </lineage>
</organism>
<keyword evidence="2" id="KW-1185">Reference proteome</keyword>
<accession>A0ABS6W093</accession>
<reference evidence="1 2" key="1">
    <citation type="submission" date="2021-07" db="EMBL/GenBank/DDBJ databases">
        <title>Mesonia aestuariivivens sp. nov., isolated from a tidal flat.</title>
        <authorList>
            <person name="Kim Y.-O."/>
            <person name="Yoon J.-H."/>
        </authorList>
    </citation>
    <scope>NUCLEOTIDE SEQUENCE [LARGE SCALE GENOMIC DNA]</scope>
    <source>
        <strain evidence="1 2">JHPTF-M18</strain>
    </source>
</reference>
<evidence type="ECO:0000313" key="2">
    <source>
        <dbReference type="Proteomes" id="UP000719267"/>
    </source>
</evidence>